<feature type="compositionally biased region" description="Pro residues" evidence="1">
    <location>
        <begin position="753"/>
        <end position="768"/>
    </location>
</feature>
<dbReference type="CDD" id="cd24049">
    <property type="entry name" value="ASKHA_NBD_PilM"/>
    <property type="match status" value="1"/>
</dbReference>
<organism evidence="2">
    <name type="scientific">Schlesneria paludicola</name>
    <dbReference type="NCBI Taxonomy" id="360056"/>
    <lineage>
        <taxon>Bacteria</taxon>
        <taxon>Pseudomonadati</taxon>
        <taxon>Planctomycetota</taxon>
        <taxon>Planctomycetia</taxon>
        <taxon>Planctomycetales</taxon>
        <taxon>Planctomycetaceae</taxon>
        <taxon>Schlesneria</taxon>
    </lineage>
</organism>
<dbReference type="Gene3D" id="3.30.1490.300">
    <property type="match status" value="1"/>
</dbReference>
<dbReference type="InterPro" id="IPR050696">
    <property type="entry name" value="FtsA/MreB"/>
</dbReference>
<accession>A0A7C4QTA4</accession>
<protein>
    <submittedName>
        <fullName evidence="2">Type IV pilus assembly protein PilM</fullName>
    </submittedName>
</protein>
<proteinExistence type="predicted"/>
<dbReference type="EMBL" id="DSVQ01000016">
    <property type="protein sequence ID" value="HGT40329.1"/>
    <property type="molecule type" value="Genomic_DNA"/>
</dbReference>
<dbReference type="InterPro" id="IPR043129">
    <property type="entry name" value="ATPase_NBD"/>
</dbReference>
<gene>
    <name evidence="2" type="primary">pilM</name>
    <name evidence="2" type="ORF">ENS64_13875</name>
</gene>
<dbReference type="NCBIfam" id="TIGR01175">
    <property type="entry name" value="pilM"/>
    <property type="match status" value="1"/>
</dbReference>
<dbReference type="PANTHER" id="PTHR32432">
    <property type="entry name" value="CELL DIVISION PROTEIN FTSA-RELATED"/>
    <property type="match status" value="1"/>
</dbReference>
<dbReference type="SUPFAM" id="SSF53067">
    <property type="entry name" value="Actin-like ATPase domain"/>
    <property type="match status" value="2"/>
</dbReference>
<dbReference type="AlphaFoldDB" id="A0A7C4QTA4"/>
<reference evidence="2" key="1">
    <citation type="journal article" date="2020" name="mSystems">
        <title>Genome- and Community-Level Interaction Insights into Carbon Utilization and Element Cycling Functions of Hydrothermarchaeota in Hydrothermal Sediment.</title>
        <authorList>
            <person name="Zhou Z."/>
            <person name="Liu Y."/>
            <person name="Xu W."/>
            <person name="Pan J."/>
            <person name="Luo Z.H."/>
            <person name="Li M."/>
        </authorList>
    </citation>
    <scope>NUCLEOTIDE SEQUENCE [LARGE SCALE GENOMIC DNA]</scope>
    <source>
        <strain evidence="2">SpSt-508</strain>
    </source>
</reference>
<dbReference type="InterPro" id="IPR005883">
    <property type="entry name" value="PilM"/>
</dbReference>
<dbReference type="Pfam" id="PF11104">
    <property type="entry name" value="PilM_2"/>
    <property type="match status" value="1"/>
</dbReference>
<comment type="caution">
    <text evidence="2">The sequence shown here is derived from an EMBL/GenBank/DDBJ whole genome shotgun (WGS) entry which is preliminary data.</text>
</comment>
<sequence length="768" mass="83829">MAELQSAWGIEIGQAGLKAIRLRYAPEAGQVIVAAFDYVPHPKLLSQPDAVPDELIRQALGTFLSRNQLGSDLVAISLPGQTALAKFIQLPPVEADRVSAIVRYEAQQQIPFALEEVIWDWQILGTGLQEGGFLLDAEVGLFAMKREQVQHHLRPYLERKVEVELVQIAPLALFNFLCFDRLGIRPDRERPEIEDFTILLDMGCDNTTLLVTNGRKIWIRNVPIGGNHFTRALTKEMKLTFAKAEHLKCNATKSHDPRSVFQALRPVFNDYVSEIQRSIGYFSSVNRTAKIGRLVGVGNGFKLAGLQKFLQQNLQYEVDRIDHFQGLVGDHVLTAPVFQDNLLTFAVPYGLALQTLKLTDIHTTLLPREIAMARKIRRKKPWAVATAASLLVGMSLSAAGYANVWHSVSTQRFGTAESETEKLGQDVNGLKSKYSAEEGRNKAARSRGEQLVSMLPTRELWMEVYKAINECLPRDEGQQLDETELAKMHRISLDSITCKRYNDLSEWYNKLPENTRTTYLDESDKATPPSGTGYVFTLNGHHYHHEPNNPTEGQGYQYVLATLVRNLRKDYIQRIDASGQVTLTDVKRLGISHSLVTWAPRAVDTPFFPHGRPGGPGRGPFGPGRGAYGAGAAPFGPGMTGYAPPGAAPFPPGGQSGGLTPMGNLPGRQLPGTSALASGRIPNLEDSGSAQPIILKLTRFTVQFVWKPTPVAQRKELVIEAPADPQPPGGAPGAPAPGLDAAAPLAPGAGGPPNSPTAPTPPLPPSSP</sequence>
<feature type="region of interest" description="Disordered" evidence="1">
    <location>
        <begin position="720"/>
        <end position="768"/>
    </location>
</feature>
<name>A0A7C4QTA4_9PLAN</name>
<feature type="compositionally biased region" description="Low complexity" evidence="1">
    <location>
        <begin position="736"/>
        <end position="747"/>
    </location>
</feature>
<evidence type="ECO:0000313" key="2">
    <source>
        <dbReference type="EMBL" id="HGT40329.1"/>
    </source>
</evidence>
<dbReference type="PANTHER" id="PTHR32432:SF3">
    <property type="entry name" value="ETHANOLAMINE UTILIZATION PROTEIN EUTJ"/>
    <property type="match status" value="1"/>
</dbReference>
<dbReference type="Gene3D" id="3.30.420.40">
    <property type="match status" value="2"/>
</dbReference>
<feature type="region of interest" description="Disordered" evidence="1">
    <location>
        <begin position="645"/>
        <end position="687"/>
    </location>
</feature>
<evidence type="ECO:0000256" key="1">
    <source>
        <dbReference type="SAM" id="MobiDB-lite"/>
    </source>
</evidence>